<evidence type="ECO:0000313" key="1">
    <source>
        <dbReference type="EMBL" id="KAJ8949584.1"/>
    </source>
</evidence>
<dbReference type="Gene3D" id="3.30.420.10">
    <property type="entry name" value="Ribonuclease H-like superfamily/Ribonuclease H"/>
    <property type="match status" value="1"/>
</dbReference>
<organism evidence="1 2">
    <name type="scientific">Aromia moschata</name>
    <dbReference type="NCBI Taxonomy" id="1265417"/>
    <lineage>
        <taxon>Eukaryota</taxon>
        <taxon>Metazoa</taxon>
        <taxon>Ecdysozoa</taxon>
        <taxon>Arthropoda</taxon>
        <taxon>Hexapoda</taxon>
        <taxon>Insecta</taxon>
        <taxon>Pterygota</taxon>
        <taxon>Neoptera</taxon>
        <taxon>Endopterygota</taxon>
        <taxon>Coleoptera</taxon>
        <taxon>Polyphaga</taxon>
        <taxon>Cucujiformia</taxon>
        <taxon>Chrysomeloidea</taxon>
        <taxon>Cerambycidae</taxon>
        <taxon>Cerambycinae</taxon>
        <taxon>Callichromatini</taxon>
        <taxon>Aromia</taxon>
    </lineage>
</organism>
<evidence type="ECO:0008006" key="3">
    <source>
        <dbReference type="Google" id="ProtNLM"/>
    </source>
</evidence>
<comment type="caution">
    <text evidence="1">The sequence shown here is derived from an EMBL/GenBank/DDBJ whole genome shotgun (WGS) entry which is preliminary data.</text>
</comment>
<gene>
    <name evidence="1" type="ORF">NQ318_016215</name>
</gene>
<dbReference type="GO" id="GO:0003676">
    <property type="term" value="F:nucleic acid binding"/>
    <property type="evidence" value="ECO:0007669"/>
    <property type="project" value="InterPro"/>
</dbReference>
<keyword evidence="2" id="KW-1185">Reference proteome</keyword>
<dbReference type="InterPro" id="IPR036397">
    <property type="entry name" value="RNaseH_sf"/>
</dbReference>
<accession>A0AAV8YGF1</accession>
<dbReference type="Proteomes" id="UP001162162">
    <property type="component" value="Unassembled WGS sequence"/>
</dbReference>
<dbReference type="EMBL" id="JAPWTK010000115">
    <property type="protein sequence ID" value="KAJ8949584.1"/>
    <property type="molecule type" value="Genomic_DNA"/>
</dbReference>
<dbReference type="PANTHER" id="PTHR47326">
    <property type="entry name" value="TRANSPOSABLE ELEMENT TC3 TRANSPOSASE-LIKE PROTEIN"/>
    <property type="match status" value="1"/>
</dbReference>
<sequence>MYFQHDGAPPHKARIDQQYLNETYGENWIGINGPIPWAPKSPDLTPLDFLWGTLKNKVYRTPPVNLEHLKEKIRNACDELSREMLRKASVREVRRRLDKCLEVGGGHIENLM</sequence>
<protein>
    <recommendedName>
        <fullName evidence="3">Tc1-like transposase DDE domain-containing protein</fullName>
    </recommendedName>
</protein>
<dbReference type="AlphaFoldDB" id="A0AAV8YGF1"/>
<evidence type="ECO:0000313" key="2">
    <source>
        <dbReference type="Proteomes" id="UP001162162"/>
    </source>
</evidence>
<proteinExistence type="predicted"/>
<dbReference type="PANTHER" id="PTHR47326:SF1">
    <property type="entry name" value="HTH PSQ-TYPE DOMAIN-CONTAINING PROTEIN"/>
    <property type="match status" value="1"/>
</dbReference>
<reference evidence="1" key="1">
    <citation type="journal article" date="2023" name="Insect Mol. Biol.">
        <title>Genome sequencing provides insights into the evolution of gene families encoding plant cell wall-degrading enzymes in longhorned beetles.</title>
        <authorList>
            <person name="Shin N.R."/>
            <person name="Okamura Y."/>
            <person name="Kirsch R."/>
            <person name="Pauchet Y."/>
        </authorList>
    </citation>
    <scope>NUCLEOTIDE SEQUENCE</scope>
    <source>
        <strain evidence="1">AMC_N1</strain>
    </source>
</reference>
<name>A0AAV8YGF1_9CUCU</name>